<dbReference type="Proteomes" id="UP000732378">
    <property type="component" value="Unassembled WGS sequence"/>
</dbReference>
<keyword evidence="3" id="KW-1185">Reference proteome</keyword>
<evidence type="ECO:0000313" key="3">
    <source>
        <dbReference type="Proteomes" id="UP000732378"/>
    </source>
</evidence>
<reference evidence="2 3" key="1">
    <citation type="submission" date="2021-01" db="EMBL/GenBank/DDBJ databases">
        <title>Sequencing the genomes of 1000 actinobacteria strains.</title>
        <authorList>
            <person name="Klenk H.-P."/>
        </authorList>
    </citation>
    <scope>NUCLEOTIDE SEQUENCE [LARGE SCALE GENOMIC DNA]</scope>
    <source>
        <strain evidence="2 3">DSM 18239</strain>
    </source>
</reference>
<feature type="transmembrane region" description="Helical" evidence="1">
    <location>
        <begin position="6"/>
        <end position="24"/>
    </location>
</feature>
<comment type="caution">
    <text evidence="2">The sequence shown here is derived from an EMBL/GenBank/DDBJ whole genome shotgun (WGS) entry which is preliminary data.</text>
</comment>
<keyword evidence="1" id="KW-0812">Transmembrane</keyword>
<keyword evidence="1" id="KW-1133">Transmembrane helix</keyword>
<sequence>MIALTYVLQAFGLVLGVAGIAIALRARQW</sequence>
<dbReference type="EMBL" id="JAFBBZ010000001">
    <property type="protein sequence ID" value="MBM7510032.1"/>
    <property type="molecule type" value="Genomic_DNA"/>
</dbReference>
<organism evidence="2 3">
    <name type="scientific">Nocardioides salarius</name>
    <dbReference type="NCBI Taxonomy" id="374513"/>
    <lineage>
        <taxon>Bacteria</taxon>
        <taxon>Bacillati</taxon>
        <taxon>Actinomycetota</taxon>
        <taxon>Actinomycetes</taxon>
        <taxon>Propionibacteriales</taxon>
        <taxon>Nocardioidaceae</taxon>
        <taxon>Nocardioides</taxon>
    </lineage>
</organism>
<protein>
    <submittedName>
        <fullName evidence="2">Uncharacterized protein</fullName>
    </submittedName>
</protein>
<accession>A0ABS2MFY6</accession>
<name>A0ABS2MFY6_9ACTN</name>
<gene>
    <name evidence="2" type="ORF">JOE61_003846</name>
</gene>
<proteinExistence type="predicted"/>
<evidence type="ECO:0000256" key="1">
    <source>
        <dbReference type="SAM" id="Phobius"/>
    </source>
</evidence>
<evidence type="ECO:0000313" key="2">
    <source>
        <dbReference type="EMBL" id="MBM7510032.1"/>
    </source>
</evidence>
<keyword evidence="1" id="KW-0472">Membrane</keyword>